<accession>A0A554JBG4</accession>
<name>A0A554JBG4_9BACT</name>
<keyword evidence="1" id="KW-0812">Transmembrane</keyword>
<dbReference type="Pfam" id="PF01551">
    <property type="entry name" value="Peptidase_M23"/>
    <property type="match status" value="1"/>
</dbReference>
<dbReference type="InterPro" id="IPR016047">
    <property type="entry name" value="M23ase_b-sheet_dom"/>
</dbReference>
<comment type="caution">
    <text evidence="3">The sequence shown here is derived from an EMBL/GenBank/DDBJ whole genome shotgun (WGS) entry which is preliminary data.</text>
</comment>
<evidence type="ECO:0000313" key="3">
    <source>
        <dbReference type="EMBL" id="TSC65674.1"/>
    </source>
</evidence>
<evidence type="ECO:0000259" key="2">
    <source>
        <dbReference type="Pfam" id="PF01551"/>
    </source>
</evidence>
<proteinExistence type="predicted"/>
<evidence type="ECO:0000313" key="4">
    <source>
        <dbReference type="Proteomes" id="UP000316253"/>
    </source>
</evidence>
<organism evidence="3 4">
    <name type="scientific">Candidatus Berkelbacteria bacterium Gr01-1014_85</name>
    <dbReference type="NCBI Taxonomy" id="2017150"/>
    <lineage>
        <taxon>Bacteria</taxon>
        <taxon>Candidatus Berkelbacteria</taxon>
    </lineage>
</organism>
<dbReference type="AlphaFoldDB" id="A0A554JBG4"/>
<dbReference type="SUPFAM" id="SSF51261">
    <property type="entry name" value="Duplicated hybrid motif"/>
    <property type="match status" value="1"/>
</dbReference>
<protein>
    <recommendedName>
        <fullName evidence="2">M23ase beta-sheet core domain-containing protein</fullName>
    </recommendedName>
</protein>
<dbReference type="EMBL" id="VMFD01000032">
    <property type="protein sequence ID" value="TSC65674.1"/>
    <property type="molecule type" value="Genomic_DNA"/>
</dbReference>
<feature type="domain" description="M23ase beta-sheet core" evidence="2">
    <location>
        <begin position="119"/>
        <end position="191"/>
    </location>
</feature>
<reference evidence="3 4" key="1">
    <citation type="submission" date="2017-08" db="EMBL/GenBank/DDBJ databases">
        <title>Mechanisms for carbon and nitrogen cycling indicate functional differentiation within the Candidate Phyla Radiation.</title>
        <authorList>
            <person name="Danczak R.E."/>
            <person name="Johnston M.D."/>
            <person name="Kenah C."/>
            <person name="Slattery M."/>
            <person name="Wrighton K.C."/>
            <person name="Wilkins M.J."/>
        </authorList>
    </citation>
    <scope>NUCLEOTIDE SEQUENCE [LARGE SCALE GENOMIC DNA]</scope>
    <source>
        <strain evidence="3">Gr01-1014_85</strain>
    </source>
</reference>
<keyword evidence="1" id="KW-1133">Transmembrane helix</keyword>
<dbReference type="CDD" id="cd12797">
    <property type="entry name" value="M23_peptidase"/>
    <property type="match status" value="1"/>
</dbReference>
<keyword evidence="1" id="KW-0472">Membrane</keyword>
<dbReference type="Proteomes" id="UP000316253">
    <property type="component" value="Unassembled WGS sequence"/>
</dbReference>
<evidence type="ECO:0000256" key="1">
    <source>
        <dbReference type="SAM" id="Phobius"/>
    </source>
</evidence>
<sequence>MTPTAKPHLISKFIIAALILVVLVAGFIIWRLPKRSTVATSYNTETTSDHTTSKSESGTLMIKSLPIQLAAYDASTQKAGDLLFTKAKLGEFDLPFFPYGFEILANSAGPAKKNPQPTFIVPLGTKVLSIVDGVVQQIPQLYSQDYSIMVGQSLNSSTVYETEHVIKPIVKVGDKVKAGQVIAEVSDYDSKNTPGYGLVEIGILEGGNPPQHSCPFSELDPSVKDKISEQLKTLYQDWETYRTNTKLYDETKEPITGCLSLDKIEG</sequence>
<feature type="transmembrane region" description="Helical" evidence="1">
    <location>
        <begin position="13"/>
        <end position="32"/>
    </location>
</feature>
<dbReference type="Gene3D" id="2.70.70.10">
    <property type="entry name" value="Glucose Permease (Domain IIA)"/>
    <property type="match status" value="1"/>
</dbReference>
<gene>
    <name evidence="3" type="ORF">CEO22_386</name>
</gene>
<dbReference type="InterPro" id="IPR011055">
    <property type="entry name" value="Dup_hybrid_motif"/>
</dbReference>